<name>A0AAN4T655_STRAP</name>
<protein>
    <submittedName>
        <fullName evidence="1">Uncharacterized protein</fullName>
    </submittedName>
</protein>
<reference evidence="2" key="1">
    <citation type="submission" date="2013-09" db="EMBL/GenBank/DDBJ databases">
        <title>Genome Sequences of seven clinical isolates and type strains of anginosus group streptococci.</title>
        <authorList>
            <person name="Maruyama F."/>
            <person name="Sakurai A."/>
            <person name="Ogura Y."/>
            <person name="Homma H."/>
            <person name="Takahashi N."/>
            <person name="Ohtsubo Y."/>
            <person name="Hoshino T."/>
            <person name="Okahashi N."/>
            <person name="Nakagawa I."/>
            <person name="Kimura S."/>
            <person name="Fujiwara T."/>
            <person name="Hayashi T."/>
            <person name="Shintani S."/>
        </authorList>
    </citation>
    <scope>NUCLEOTIDE SEQUENCE [LARGE SCALE GENOMIC DNA]</scope>
    <source>
        <strain evidence="2">T5</strain>
    </source>
</reference>
<organism evidence="1 2">
    <name type="scientific">Streptococcus anginosus T5</name>
    <dbReference type="NCBI Taxonomy" id="1163302"/>
    <lineage>
        <taxon>Bacteria</taxon>
        <taxon>Bacillati</taxon>
        <taxon>Bacillota</taxon>
        <taxon>Bacilli</taxon>
        <taxon>Lactobacillales</taxon>
        <taxon>Streptococcaceae</taxon>
        <taxon>Streptococcus</taxon>
        <taxon>Streptococcus anginosus group</taxon>
    </lineage>
</organism>
<accession>A0AAN4T655</accession>
<dbReference type="AntiFam" id="ANF00029">
    <property type="entry name" value="Antisense to 16S rRNA"/>
</dbReference>
<comment type="caution">
    <text evidence="1">The sequence shown here is derived from an EMBL/GenBank/DDBJ whole genome shotgun (WGS) entry which is preliminary data.</text>
</comment>
<evidence type="ECO:0000313" key="2">
    <source>
        <dbReference type="Proteomes" id="UP000016981"/>
    </source>
</evidence>
<dbReference type="AlphaFoldDB" id="A0AAN4T655"/>
<proteinExistence type="predicted"/>
<sequence length="72" mass="8085">MASVFLRKEVIQPHLPIRLPCYDFTPIIYPTLGGWLLTVTSPTSGVTNSRGVTGGVYKARERIHRGVLIRDY</sequence>
<dbReference type="EMBL" id="BASY01000025">
    <property type="protein sequence ID" value="GAD47210.1"/>
    <property type="molecule type" value="Genomic_DNA"/>
</dbReference>
<evidence type="ECO:0000313" key="1">
    <source>
        <dbReference type="EMBL" id="GAD47210.1"/>
    </source>
</evidence>
<dbReference type="Proteomes" id="UP000016981">
    <property type="component" value="Unassembled WGS sequence"/>
</dbReference>
<gene>
    <name evidence="1" type="ORF">ANG6_1705</name>
</gene>